<comment type="subcellular location">
    <subcellularLocation>
        <location evidence="5 6">Cytoplasm</location>
    </subcellularLocation>
</comment>
<evidence type="ECO:0000256" key="2">
    <source>
        <dbReference type="ARBA" id="ARBA00022722"/>
    </source>
</evidence>
<keyword evidence="10" id="KW-1185">Reference proteome</keyword>
<dbReference type="NCBIfam" id="TIGR00237">
    <property type="entry name" value="xseA"/>
    <property type="match status" value="1"/>
</dbReference>
<dbReference type="RefSeq" id="WP_345369218.1">
    <property type="nucleotide sequence ID" value="NZ_BAABKD010000002.1"/>
</dbReference>
<dbReference type="Pfam" id="PF13742">
    <property type="entry name" value="tRNA_anti_2"/>
    <property type="match status" value="1"/>
</dbReference>
<sequence>MYSTANSTTRSLTVSQLNRHIAALLEQQVGRIWVEGEISNFTQAASGHWYFTIKDERAAVKAVMFRGRALRVGFMPKQGEKYRFYAAVTLYEPRGDYQLQVESLQRAGLGDLHAEFERLKQKLADEGLFDSASKKTPCRVPQRIGVVTSLAAAALRDVLTTMRRRAPHVEVYVYPAAVQGEEAQEQLCTALGKAIADQAVDTILLVRGGGSLEDLWSFNSERLARLIKASPIPIISGVGHETDVTIADFVADVRAPTPTAAAELCCASQAQSNADLLGLFRRLQQCQARILERASLRLDRATGRLVSPEQRILHRRQQLQQLVARMQRSATIQPQQQQLRYLQHRLLRCVPQTQGARQQVVLAQKRLQPLVQQQLQQHQQRLRAVCHTLHALNPEAIVDRGYAIVRNQHGDIIKRSVDVQANEPLHIQLAQGHLLVKLKQKHDLL</sequence>
<evidence type="ECO:0000256" key="4">
    <source>
        <dbReference type="ARBA" id="ARBA00022839"/>
    </source>
</evidence>
<keyword evidence="3 5" id="KW-0378">Hydrolase</keyword>
<dbReference type="EC" id="3.1.11.6" evidence="5"/>
<organism evidence="9 10">
    <name type="scientific">Paenalcaligenes hermetiae</name>
    <dbReference type="NCBI Taxonomy" id="1157987"/>
    <lineage>
        <taxon>Bacteria</taxon>
        <taxon>Pseudomonadati</taxon>
        <taxon>Pseudomonadota</taxon>
        <taxon>Betaproteobacteria</taxon>
        <taxon>Burkholderiales</taxon>
        <taxon>Alcaligenaceae</taxon>
        <taxon>Paenalcaligenes</taxon>
    </lineage>
</organism>
<dbReference type="CDD" id="cd04489">
    <property type="entry name" value="ExoVII_LU_OBF"/>
    <property type="match status" value="1"/>
</dbReference>
<dbReference type="PANTHER" id="PTHR30008">
    <property type="entry name" value="EXODEOXYRIBONUCLEASE 7 LARGE SUBUNIT"/>
    <property type="match status" value="1"/>
</dbReference>
<name>A0ABP9LZG6_9BURK</name>
<feature type="domain" description="OB-fold nucleic acid binding" evidence="8">
    <location>
        <begin position="12"/>
        <end position="104"/>
    </location>
</feature>
<comment type="catalytic activity">
    <reaction evidence="5 6">
        <text>Exonucleolytic cleavage in either 5'- to 3'- or 3'- to 5'-direction to yield nucleoside 5'-phosphates.</text>
        <dbReference type="EC" id="3.1.11.6"/>
    </reaction>
</comment>
<protein>
    <recommendedName>
        <fullName evidence="5">Exodeoxyribonuclease 7 large subunit</fullName>
        <ecNumber evidence="5">3.1.11.6</ecNumber>
    </recommendedName>
    <alternativeName>
        <fullName evidence="5">Exodeoxyribonuclease VII large subunit</fullName>
        <shortName evidence="5">Exonuclease VII large subunit</shortName>
    </alternativeName>
</protein>
<comment type="subunit">
    <text evidence="5">Heterooligomer composed of large and small subunits.</text>
</comment>
<evidence type="ECO:0000256" key="5">
    <source>
        <dbReference type="HAMAP-Rule" id="MF_00378"/>
    </source>
</evidence>
<comment type="function">
    <text evidence="5">Bidirectionally degrades single-stranded DNA into large acid-insoluble oligonucleotides, which are then degraded further into small acid-soluble oligonucleotides.</text>
</comment>
<keyword evidence="1 5" id="KW-0963">Cytoplasm</keyword>
<evidence type="ECO:0000313" key="9">
    <source>
        <dbReference type="EMBL" id="GAA5085318.1"/>
    </source>
</evidence>
<dbReference type="EMBL" id="BAABKD010000002">
    <property type="protein sequence ID" value="GAA5085318.1"/>
    <property type="molecule type" value="Genomic_DNA"/>
</dbReference>
<keyword evidence="2 5" id="KW-0540">Nuclease</keyword>
<gene>
    <name evidence="5 9" type="primary">xseA</name>
    <name evidence="9" type="ORF">GCM10023337_03890</name>
</gene>
<dbReference type="InterPro" id="IPR003753">
    <property type="entry name" value="Exonuc_VII_L"/>
</dbReference>
<evidence type="ECO:0000259" key="8">
    <source>
        <dbReference type="Pfam" id="PF13742"/>
    </source>
</evidence>
<feature type="domain" description="Exonuclease VII large subunit C-terminal" evidence="7">
    <location>
        <begin position="128"/>
        <end position="435"/>
    </location>
</feature>
<evidence type="ECO:0000256" key="1">
    <source>
        <dbReference type="ARBA" id="ARBA00022490"/>
    </source>
</evidence>
<dbReference type="InterPro" id="IPR025824">
    <property type="entry name" value="OB-fold_nuc-bd_dom"/>
</dbReference>
<proteinExistence type="inferred from homology"/>
<evidence type="ECO:0000256" key="6">
    <source>
        <dbReference type="RuleBase" id="RU004355"/>
    </source>
</evidence>
<reference evidence="10" key="1">
    <citation type="journal article" date="2019" name="Int. J. Syst. Evol. Microbiol.">
        <title>The Global Catalogue of Microorganisms (GCM) 10K type strain sequencing project: providing services to taxonomists for standard genome sequencing and annotation.</title>
        <authorList>
            <consortium name="The Broad Institute Genomics Platform"/>
            <consortium name="The Broad Institute Genome Sequencing Center for Infectious Disease"/>
            <person name="Wu L."/>
            <person name="Ma J."/>
        </authorList>
    </citation>
    <scope>NUCLEOTIDE SEQUENCE [LARGE SCALE GENOMIC DNA]</scope>
    <source>
        <strain evidence="10">JCM 18423</strain>
    </source>
</reference>
<comment type="caution">
    <text evidence="9">The sequence shown here is derived from an EMBL/GenBank/DDBJ whole genome shotgun (WGS) entry which is preliminary data.</text>
</comment>
<comment type="similarity">
    <text evidence="5 6">Belongs to the XseA family.</text>
</comment>
<evidence type="ECO:0000259" key="7">
    <source>
        <dbReference type="Pfam" id="PF02601"/>
    </source>
</evidence>
<dbReference type="PANTHER" id="PTHR30008:SF0">
    <property type="entry name" value="EXODEOXYRIBONUCLEASE 7 LARGE SUBUNIT"/>
    <property type="match status" value="1"/>
</dbReference>
<evidence type="ECO:0000256" key="3">
    <source>
        <dbReference type="ARBA" id="ARBA00022801"/>
    </source>
</evidence>
<dbReference type="HAMAP" id="MF_00378">
    <property type="entry name" value="Exonuc_7_L"/>
    <property type="match status" value="1"/>
</dbReference>
<accession>A0ABP9LZG6</accession>
<dbReference type="Pfam" id="PF02601">
    <property type="entry name" value="Exonuc_VII_L"/>
    <property type="match status" value="1"/>
</dbReference>
<keyword evidence="4 5" id="KW-0269">Exonuclease</keyword>
<evidence type="ECO:0000313" key="10">
    <source>
        <dbReference type="Proteomes" id="UP001500227"/>
    </source>
</evidence>
<dbReference type="Proteomes" id="UP001500227">
    <property type="component" value="Unassembled WGS sequence"/>
</dbReference>
<dbReference type="InterPro" id="IPR020579">
    <property type="entry name" value="Exonuc_VII_lsu_C"/>
</dbReference>